<sequence length="84" mass="10080">MHKKKIKGNSRLSFAEDIDNEAQEEEEDRNNNNNVRKGDNIREFLRVVQHLAHEFHEIRTISVENLLYVKEDLIIPYLQTFSWL</sequence>
<dbReference type="InterPro" id="IPR007005">
    <property type="entry name" value="XAP5"/>
</dbReference>
<protein>
    <recommendedName>
        <fullName evidence="2">FAM50A/XAP5 C-terminal domain-containing protein</fullName>
    </recommendedName>
</protein>
<organism evidence="3 4">
    <name type="scientific">Clitoria ternatea</name>
    <name type="common">Butterfly pea</name>
    <dbReference type="NCBI Taxonomy" id="43366"/>
    <lineage>
        <taxon>Eukaryota</taxon>
        <taxon>Viridiplantae</taxon>
        <taxon>Streptophyta</taxon>
        <taxon>Embryophyta</taxon>
        <taxon>Tracheophyta</taxon>
        <taxon>Spermatophyta</taxon>
        <taxon>Magnoliopsida</taxon>
        <taxon>eudicotyledons</taxon>
        <taxon>Gunneridae</taxon>
        <taxon>Pentapetalae</taxon>
        <taxon>rosids</taxon>
        <taxon>fabids</taxon>
        <taxon>Fabales</taxon>
        <taxon>Fabaceae</taxon>
        <taxon>Papilionoideae</taxon>
        <taxon>50 kb inversion clade</taxon>
        <taxon>NPAAA clade</taxon>
        <taxon>indigoferoid/millettioid clade</taxon>
        <taxon>Phaseoleae</taxon>
        <taxon>Clitoria</taxon>
    </lineage>
</organism>
<dbReference type="AlphaFoldDB" id="A0AAN9IKV3"/>
<dbReference type="PANTHER" id="PTHR12722:SF0">
    <property type="entry name" value="PROTEIN FAM50A"/>
    <property type="match status" value="1"/>
</dbReference>
<reference evidence="3 4" key="1">
    <citation type="submission" date="2024-01" db="EMBL/GenBank/DDBJ databases">
        <title>The genomes of 5 underutilized Papilionoideae crops provide insights into root nodulation and disease resistance.</title>
        <authorList>
            <person name="Yuan L."/>
        </authorList>
    </citation>
    <scope>NUCLEOTIDE SEQUENCE [LARGE SCALE GENOMIC DNA]</scope>
    <source>
        <strain evidence="3">LY-2023</strain>
        <tissue evidence="3">Leaf</tissue>
    </source>
</reference>
<accession>A0AAN9IKV3</accession>
<dbReference type="EMBL" id="JAYKXN010000006">
    <property type="protein sequence ID" value="KAK7277571.1"/>
    <property type="molecule type" value="Genomic_DNA"/>
</dbReference>
<dbReference type="Pfam" id="PF04921">
    <property type="entry name" value="XAP5"/>
    <property type="match status" value="1"/>
</dbReference>
<evidence type="ECO:0000259" key="2">
    <source>
        <dbReference type="Pfam" id="PF04921"/>
    </source>
</evidence>
<proteinExistence type="predicted"/>
<dbReference type="GO" id="GO:0005634">
    <property type="term" value="C:nucleus"/>
    <property type="evidence" value="ECO:0007669"/>
    <property type="project" value="InterPro"/>
</dbReference>
<evidence type="ECO:0000313" key="3">
    <source>
        <dbReference type="EMBL" id="KAK7277571.1"/>
    </source>
</evidence>
<feature type="domain" description="FAM50A/XAP5 C-terminal" evidence="2">
    <location>
        <begin position="33"/>
        <end position="81"/>
    </location>
</feature>
<keyword evidence="4" id="KW-1185">Reference proteome</keyword>
<dbReference type="GO" id="GO:0006325">
    <property type="term" value="P:chromatin organization"/>
    <property type="evidence" value="ECO:0007669"/>
    <property type="project" value="TreeGrafter"/>
</dbReference>
<dbReference type="InterPro" id="IPR048337">
    <property type="entry name" value="FAM50A/XAP5_C"/>
</dbReference>
<comment type="caution">
    <text evidence="3">The sequence shown here is derived from an EMBL/GenBank/DDBJ whole genome shotgun (WGS) entry which is preliminary data.</text>
</comment>
<name>A0AAN9IKV3_CLITE</name>
<gene>
    <name evidence="3" type="ORF">RJT34_22586</name>
</gene>
<evidence type="ECO:0000313" key="4">
    <source>
        <dbReference type="Proteomes" id="UP001359559"/>
    </source>
</evidence>
<dbReference type="Proteomes" id="UP001359559">
    <property type="component" value="Unassembled WGS sequence"/>
</dbReference>
<feature type="region of interest" description="Disordered" evidence="1">
    <location>
        <begin position="1"/>
        <end position="36"/>
    </location>
</feature>
<evidence type="ECO:0000256" key="1">
    <source>
        <dbReference type="SAM" id="MobiDB-lite"/>
    </source>
</evidence>
<dbReference type="PANTHER" id="PTHR12722">
    <property type="entry name" value="XAP-5 PROTEIN-RELATED"/>
    <property type="match status" value="1"/>
</dbReference>
<feature type="compositionally biased region" description="Acidic residues" evidence="1">
    <location>
        <begin position="16"/>
        <end position="28"/>
    </location>
</feature>